<reference evidence="2" key="1">
    <citation type="submission" date="2019-11" db="EMBL/GenBank/DDBJ databases">
        <title>The complete genome sequence of Saccharopolyspora sp. E2A.</title>
        <authorList>
            <person name="Zhang G."/>
        </authorList>
    </citation>
    <scope>NUCLEOTIDE SEQUENCE [LARGE SCALE GENOMIC DNA]</scope>
    <source>
        <strain evidence="2">E2A</strain>
    </source>
</reference>
<evidence type="ECO:0008006" key="3">
    <source>
        <dbReference type="Google" id="ProtNLM"/>
    </source>
</evidence>
<dbReference type="Proteomes" id="UP000371041">
    <property type="component" value="Chromosome"/>
</dbReference>
<dbReference type="RefSeq" id="WP_154075362.1">
    <property type="nucleotide sequence ID" value="NZ_CP045929.1"/>
</dbReference>
<gene>
    <name evidence="1" type="ORF">GIY23_03625</name>
</gene>
<evidence type="ECO:0000313" key="1">
    <source>
        <dbReference type="EMBL" id="QGK68759.1"/>
    </source>
</evidence>
<dbReference type="KEGG" id="sace:GIY23_03625"/>
<dbReference type="Pfam" id="PF05015">
    <property type="entry name" value="HigB-like_toxin"/>
    <property type="match status" value="1"/>
</dbReference>
<proteinExistence type="predicted"/>
<dbReference type="AlphaFoldDB" id="A0A5Q3QAW7"/>
<dbReference type="PANTHER" id="PTHR40266:SF2">
    <property type="entry name" value="TOXIN HIGB-1"/>
    <property type="match status" value="1"/>
</dbReference>
<organism evidence="1 2">
    <name type="scientific">Allosaccharopolyspora coralli</name>
    <dbReference type="NCBI Taxonomy" id="2665642"/>
    <lineage>
        <taxon>Bacteria</taxon>
        <taxon>Bacillati</taxon>
        <taxon>Actinomycetota</taxon>
        <taxon>Actinomycetes</taxon>
        <taxon>Pseudonocardiales</taxon>
        <taxon>Pseudonocardiaceae</taxon>
        <taxon>Allosaccharopolyspora</taxon>
    </lineage>
</organism>
<dbReference type="PANTHER" id="PTHR40266">
    <property type="entry name" value="TOXIN HIGB-1"/>
    <property type="match status" value="1"/>
</dbReference>
<dbReference type="InterPro" id="IPR035093">
    <property type="entry name" value="RelE/ParE_toxin_dom_sf"/>
</dbReference>
<dbReference type="Gene3D" id="3.30.2310.20">
    <property type="entry name" value="RelE-like"/>
    <property type="match status" value="1"/>
</dbReference>
<name>A0A5Q3QAW7_9PSEU</name>
<evidence type="ECO:0000313" key="2">
    <source>
        <dbReference type="Proteomes" id="UP000371041"/>
    </source>
</evidence>
<dbReference type="EMBL" id="CP045929">
    <property type="protein sequence ID" value="QGK68759.1"/>
    <property type="molecule type" value="Genomic_DNA"/>
</dbReference>
<accession>A0A5Q3QAW7</accession>
<keyword evidence="2" id="KW-1185">Reference proteome</keyword>
<sequence>MQLNGDRAGQYSIRINQQWRICFEWISSGPENVEIVDYH</sequence>
<protein>
    <recommendedName>
        <fullName evidence="3">Plasmid maintenance system killer protein</fullName>
    </recommendedName>
</protein>
<dbReference type="InterPro" id="IPR007711">
    <property type="entry name" value="HigB-1"/>
</dbReference>
<dbReference type="SUPFAM" id="SSF143011">
    <property type="entry name" value="RelE-like"/>
    <property type="match status" value="1"/>
</dbReference>